<gene>
    <name evidence="2" type="ORF">DDW13_01705</name>
</gene>
<dbReference type="Pfam" id="PF22023">
    <property type="entry name" value="Pus10_THUMP_arc"/>
    <property type="match status" value="1"/>
</dbReference>
<dbReference type="EMBL" id="QEFD01000059">
    <property type="protein sequence ID" value="PVU76970.1"/>
    <property type="molecule type" value="Genomic_DNA"/>
</dbReference>
<organism evidence="2 3">
    <name type="scientific">Acidianus hospitalis</name>
    <dbReference type="NCBI Taxonomy" id="563177"/>
    <lineage>
        <taxon>Archaea</taxon>
        <taxon>Thermoproteota</taxon>
        <taxon>Thermoprotei</taxon>
        <taxon>Sulfolobales</taxon>
        <taxon>Sulfolobaceae</taxon>
        <taxon>Acidianus</taxon>
    </lineage>
</organism>
<name>A0A2T9XA52_9CREN</name>
<evidence type="ECO:0000313" key="3">
    <source>
        <dbReference type="Proteomes" id="UP000245638"/>
    </source>
</evidence>
<reference evidence="2 3" key="1">
    <citation type="journal article" date="2015" name="Appl. Environ. Microbiol.">
        <title>Nanoarchaeota, Their Sulfolobales Host, and Nanoarchaeota Virus Distribution across Yellowstone National Park Hot Springs.</title>
        <authorList>
            <person name="Munson-McGee J.H."/>
            <person name="Field E.K."/>
            <person name="Bateson M."/>
            <person name="Rooney C."/>
            <person name="Stepanauskas R."/>
            <person name="Young M.J."/>
        </authorList>
    </citation>
    <scope>NUCLEOTIDE SEQUENCE [LARGE SCALE GENOMIC DNA]</scope>
    <source>
        <strain evidence="2">SCGC AC-742_N10</strain>
    </source>
</reference>
<protein>
    <submittedName>
        <fullName evidence="2">Pseudouridylate synthase</fullName>
    </submittedName>
</protein>
<proteinExistence type="predicted"/>
<accession>A0A2T9XA52</accession>
<evidence type="ECO:0000259" key="1">
    <source>
        <dbReference type="Pfam" id="PF22023"/>
    </source>
</evidence>
<sequence>MSKNSLDNLEEKALELLKKYPLCDSCLGRCFAKLGYRFANKERGKAIKTYLVLELDRKIKDHELEDLNEIKEILFNMGKEYSGIFEIYFSNEKFQERTCYICNSEIEEIKEDFFKKALDFLKKRGKVKYVLGVKLSEQLSRLENEFIFSNGLIYYESIRNEIKREVGKMLAKEGYEPCIENPDIDIIYDLGTRSIYTISKKYKTLYLYSRLSRRVPISSWYGKDSLEEEFNGKEILVPFTEPSEVRILDEYPLIISDEDREKIEAKGYFMRKIGKIAGREISAIMTAKPEKRIYSVLIYSKEEIGEKVLGNIRLLTVEARDFKELKEKLKDIKGEIISIDLIESEGKHKILENKLTS</sequence>
<dbReference type="Proteomes" id="UP000245638">
    <property type="component" value="Unassembled WGS sequence"/>
</dbReference>
<evidence type="ECO:0000313" key="2">
    <source>
        <dbReference type="EMBL" id="PVU76970.1"/>
    </source>
</evidence>
<dbReference type="NCBIfam" id="NF011139">
    <property type="entry name" value="PRK14554.1-5"/>
    <property type="match status" value="1"/>
</dbReference>
<feature type="domain" description="Pus10 THUMP" evidence="1">
    <location>
        <begin position="114"/>
        <end position="189"/>
    </location>
</feature>
<dbReference type="AlphaFoldDB" id="A0A2T9XA52"/>
<comment type="caution">
    <text evidence="2">The sequence shown here is derived from an EMBL/GenBank/DDBJ whole genome shotgun (WGS) entry which is preliminary data.</text>
</comment>
<dbReference type="InterPro" id="IPR055174">
    <property type="entry name" value="Pus10_THUMP_arc"/>
</dbReference>